<keyword evidence="3" id="KW-1185">Reference proteome</keyword>
<comment type="caution">
    <text evidence="2">The sequence shown here is derived from an EMBL/GenBank/DDBJ whole genome shotgun (WGS) entry which is preliminary data.</text>
</comment>
<feature type="compositionally biased region" description="Polar residues" evidence="1">
    <location>
        <begin position="1"/>
        <end position="12"/>
    </location>
</feature>
<protein>
    <submittedName>
        <fullName evidence="2">Uncharacterized protein</fullName>
    </submittedName>
</protein>
<reference evidence="2" key="2">
    <citation type="submission" date="2023-06" db="EMBL/GenBank/DDBJ databases">
        <authorList>
            <consortium name="Lawrence Berkeley National Laboratory"/>
            <person name="Haridas S."/>
            <person name="Hensen N."/>
            <person name="Bonometti L."/>
            <person name="Westerberg I."/>
            <person name="Brannstrom I.O."/>
            <person name="Guillou S."/>
            <person name="Cros-Aarteil S."/>
            <person name="Calhoun S."/>
            <person name="Kuo A."/>
            <person name="Mondo S."/>
            <person name="Pangilinan J."/>
            <person name="Riley R."/>
            <person name="Labutti K."/>
            <person name="Andreopoulos B."/>
            <person name="Lipzen A."/>
            <person name="Chen C."/>
            <person name="Yanf M."/>
            <person name="Daum C."/>
            <person name="Ng V."/>
            <person name="Clum A."/>
            <person name="Steindorff A."/>
            <person name="Ohm R."/>
            <person name="Martin F."/>
            <person name="Silar P."/>
            <person name="Natvig D."/>
            <person name="Lalanne C."/>
            <person name="Gautier V."/>
            <person name="Ament-Velasquez S.L."/>
            <person name="Kruys A."/>
            <person name="Hutchinson M.I."/>
            <person name="Powell A.J."/>
            <person name="Barry K."/>
            <person name="Miller A.N."/>
            <person name="Grigoriev I.V."/>
            <person name="Debuchy R."/>
            <person name="Gladieux P."/>
            <person name="Thoren M.H."/>
            <person name="Johannesson H."/>
        </authorList>
    </citation>
    <scope>NUCLEOTIDE SEQUENCE</scope>
    <source>
        <strain evidence="2">CBS 118394</strain>
    </source>
</reference>
<gene>
    <name evidence="2" type="ORF">B0H66DRAFT_531071</name>
</gene>
<dbReference type="Proteomes" id="UP001283341">
    <property type="component" value="Unassembled WGS sequence"/>
</dbReference>
<reference evidence="2" key="1">
    <citation type="journal article" date="2023" name="Mol. Phylogenet. Evol.">
        <title>Genome-scale phylogeny and comparative genomics of the fungal order Sordariales.</title>
        <authorList>
            <person name="Hensen N."/>
            <person name="Bonometti L."/>
            <person name="Westerberg I."/>
            <person name="Brannstrom I.O."/>
            <person name="Guillou S."/>
            <person name="Cros-Aarteil S."/>
            <person name="Calhoun S."/>
            <person name="Haridas S."/>
            <person name="Kuo A."/>
            <person name="Mondo S."/>
            <person name="Pangilinan J."/>
            <person name="Riley R."/>
            <person name="LaButti K."/>
            <person name="Andreopoulos B."/>
            <person name="Lipzen A."/>
            <person name="Chen C."/>
            <person name="Yan M."/>
            <person name="Daum C."/>
            <person name="Ng V."/>
            <person name="Clum A."/>
            <person name="Steindorff A."/>
            <person name="Ohm R.A."/>
            <person name="Martin F."/>
            <person name="Silar P."/>
            <person name="Natvig D.O."/>
            <person name="Lalanne C."/>
            <person name="Gautier V."/>
            <person name="Ament-Velasquez S.L."/>
            <person name="Kruys A."/>
            <person name="Hutchinson M.I."/>
            <person name="Powell A.J."/>
            <person name="Barry K."/>
            <person name="Miller A.N."/>
            <person name="Grigoriev I.V."/>
            <person name="Debuchy R."/>
            <person name="Gladieux P."/>
            <person name="Hiltunen Thoren M."/>
            <person name="Johannesson H."/>
        </authorList>
    </citation>
    <scope>NUCLEOTIDE SEQUENCE</scope>
    <source>
        <strain evidence="2">CBS 118394</strain>
    </source>
</reference>
<sequence>MCVTSLSHQPGQQAKFHPIDGMRGRFPQLSELAGSRVVRQWLRDLPNGIHGSLDNSNPPRIRPWDALVQHDDSGPNIRGSGAPLLVIEIWHLDSASSISTAKRANRRENYSRFSSIYIEIESRPQQGTRSRTKQKHLCYCRHLHPVILLWLTTLTTVSGWESFLSCTREGLQAAKVASSGIEEIEVDVDLPYPIARCVVYVVSIASHNPFYWAKFIVGAFFDDEGTNLWEIKILIADRHPRLWWFEEDSASETSEDSVHRAPTAEELNEQHRRLVGDSIFDYLTDFDLEEPSHGFPPPGVPLYVEEEEAEYYRQPPSTPPSLPLHSYSSRLTYNAHRERDWPEEERRTSNPSERRYSFHPHHGWGWQRYVWQPHHGGWVWEHEPSYQYPSYHY</sequence>
<organism evidence="2 3">
    <name type="scientific">Apodospora peruviana</name>
    <dbReference type="NCBI Taxonomy" id="516989"/>
    <lineage>
        <taxon>Eukaryota</taxon>
        <taxon>Fungi</taxon>
        <taxon>Dikarya</taxon>
        <taxon>Ascomycota</taxon>
        <taxon>Pezizomycotina</taxon>
        <taxon>Sordariomycetes</taxon>
        <taxon>Sordariomycetidae</taxon>
        <taxon>Sordariales</taxon>
        <taxon>Lasiosphaeriaceae</taxon>
        <taxon>Apodospora</taxon>
    </lineage>
</organism>
<evidence type="ECO:0000256" key="1">
    <source>
        <dbReference type="SAM" id="MobiDB-lite"/>
    </source>
</evidence>
<feature type="region of interest" description="Disordered" evidence="1">
    <location>
        <begin position="1"/>
        <end position="20"/>
    </location>
</feature>
<proteinExistence type="predicted"/>
<dbReference type="EMBL" id="JAUEDM010000003">
    <property type="protein sequence ID" value="KAK3321701.1"/>
    <property type="molecule type" value="Genomic_DNA"/>
</dbReference>
<evidence type="ECO:0000313" key="2">
    <source>
        <dbReference type="EMBL" id="KAK3321701.1"/>
    </source>
</evidence>
<accession>A0AAE0IAZ2</accession>
<name>A0AAE0IAZ2_9PEZI</name>
<dbReference type="AlphaFoldDB" id="A0AAE0IAZ2"/>
<evidence type="ECO:0000313" key="3">
    <source>
        <dbReference type="Proteomes" id="UP001283341"/>
    </source>
</evidence>